<keyword evidence="5" id="KW-1185">Reference proteome</keyword>
<dbReference type="InterPro" id="IPR003140">
    <property type="entry name" value="PLipase/COase/thioEstase"/>
</dbReference>
<dbReference type="PANTHER" id="PTHR10655">
    <property type="entry name" value="LYSOPHOSPHOLIPASE-RELATED"/>
    <property type="match status" value="1"/>
</dbReference>
<dbReference type="SUPFAM" id="SSF53474">
    <property type="entry name" value="alpha/beta-Hydrolases"/>
    <property type="match status" value="1"/>
</dbReference>
<dbReference type="GO" id="GO:0005737">
    <property type="term" value="C:cytoplasm"/>
    <property type="evidence" value="ECO:0007669"/>
    <property type="project" value="TreeGrafter"/>
</dbReference>
<dbReference type="OrthoDB" id="2418081at2759"/>
<dbReference type="GO" id="GO:0052689">
    <property type="term" value="F:carboxylic ester hydrolase activity"/>
    <property type="evidence" value="ECO:0007669"/>
    <property type="project" value="TreeGrafter"/>
</dbReference>
<dbReference type="Proteomes" id="UP000288716">
    <property type="component" value="Unassembled WGS sequence"/>
</dbReference>
<dbReference type="GO" id="GO:0008474">
    <property type="term" value="F:palmitoyl-(protein) hydrolase activity"/>
    <property type="evidence" value="ECO:0007669"/>
    <property type="project" value="UniProtKB-EC"/>
</dbReference>
<dbReference type="InterPro" id="IPR050565">
    <property type="entry name" value="LYPA1-2/EST-like"/>
</dbReference>
<evidence type="ECO:0000259" key="3">
    <source>
        <dbReference type="Pfam" id="PF02230"/>
    </source>
</evidence>
<comment type="similarity">
    <text evidence="1">Belongs to the AB hydrolase superfamily. AB hydrolase 2 family.</text>
</comment>
<evidence type="ECO:0000313" key="5">
    <source>
        <dbReference type="Proteomes" id="UP000288716"/>
    </source>
</evidence>
<gene>
    <name evidence="4" type="ORF">B4U80_09307</name>
</gene>
<dbReference type="InterPro" id="IPR029058">
    <property type="entry name" value="AB_hydrolase_fold"/>
</dbReference>
<evidence type="ECO:0000256" key="1">
    <source>
        <dbReference type="ARBA" id="ARBA00006499"/>
    </source>
</evidence>
<dbReference type="EMBL" id="NCKV01053751">
    <property type="protein sequence ID" value="RWS04377.1"/>
    <property type="molecule type" value="Genomic_DNA"/>
</dbReference>
<sequence length="91" mass="9931">PVISVTLADGYSIIAWFDLLTPYGETVSGIHSMSENIHKLIENEITENSIPASRIIVGGYSRDGRLALYSALNLPHTNCWNNCNQLLASVA</sequence>
<dbReference type="EC" id="3.1.2.22" evidence="2"/>
<comment type="caution">
    <text evidence="4">The sequence shown here is derived from an EMBL/GenBank/DDBJ whole genome shotgun (WGS) entry which is preliminary data.</text>
</comment>
<organism evidence="4 5">
    <name type="scientific">Leptotrombidium deliense</name>
    <dbReference type="NCBI Taxonomy" id="299467"/>
    <lineage>
        <taxon>Eukaryota</taxon>
        <taxon>Metazoa</taxon>
        <taxon>Ecdysozoa</taxon>
        <taxon>Arthropoda</taxon>
        <taxon>Chelicerata</taxon>
        <taxon>Arachnida</taxon>
        <taxon>Acari</taxon>
        <taxon>Acariformes</taxon>
        <taxon>Trombidiformes</taxon>
        <taxon>Prostigmata</taxon>
        <taxon>Anystina</taxon>
        <taxon>Parasitengona</taxon>
        <taxon>Trombiculoidea</taxon>
        <taxon>Trombiculidae</taxon>
        <taxon>Leptotrombidium</taxon>
    </lineage>
</organism>
<proteinExistence type="inferred from homology"/>
<evidence type="ECO:0000256" key="2">
    <source>
        <dbReference type="ARBA" id="ARBA00012423"/>
    </source>
</evidence>
<dbReference type="PANTHER" id="PTHR10655:SF68">
    <property type="entry name" value="PALMITOYL-PROTEIN HYDROLASE"/>
    <property type="match status" value="1"/>
</dbReference>
<feature type="domain" description="Phospholipase/carboxylesterase/thioesterase" evidence="3">
    <location>
        <begin position="3"/>
        <end position="76"/>
    </location>
</feature>
<dbReference type="Gene3D" id="3.40.50.1820">
    <property type="entry name" value="alpha/beta hydrolase"/>
    <property type="match status" value="1"/>
</dbReference>
<dbReference type="Pfam" id="PF02230">
    <property type="entry name" value="Abhydrolase_2"/>
    <property type="match status" value="1"/>
</dbReference>
<dbReference type="STRING" id="299467.A0A443QMZ4"/>
<evidence type="ECO:0000313" key="4">
    <source>
        <dbReference type="EMBL" id="RWS04377.1"/>
    </source>
</evidence>
<reference evidence="4 5" key="1">
    <citation type="journal article" date="2018" name="Gigascience">
        <title>Genomes of trombidid mites reveal novel predicted allergens and laterally-transferred genes associated with secondary metabolism.</title>
        <authorList>
            <person name="Dong X."/>
            <person name="Chaisiri K."/>
            <person name="Xia D."/>
            <person name="Armstrong S.D."/>
            <person name="Fang Y."/>
            <person name="Donnelly M.J."/>
            <person name="Kadowaki T."/>
            <person name="McGarry J.W."/>
            <person name="Darby A.C."/>
            <person name="Makepeace B.L."/>
        </authorList>
    </citation>
    <scope>NUCLEOTIDE SEQUENCE [LARGE SCALE GENOMIC DNA]</scope>
    <source>
        <strain evidence="4">UoL-UT</strain>
    </source>
</reference>
<feature type="non-terminal residue" evidence="4">
    <location>
        <position position="1"/>
    </location>
</feature>
<protein>
    <recommendedName>
        <fullName evidence="2">palmitoyl-protein hydrolase</fullName>
        <ecNumber evidence="2">3.1.2.22</ecNumber>
    </recommendedName>
</protein>
<feature type="non-terminal residue" evidence="4">
    <location>
        <position position="91"/>
    </location>
</feature>
<dbReference type="AlphaFoldDB" id="A0A443QMZ4"/>
<name>A0A443QMZ4_9ACAR</name>
<accession>A0A443QMZ4</accession>
<dbReference type="VEuPathDB" id="VectorBase:LDEU014261"/>